<evidence type="ECO:0000256" key="1">
    <source>
        <dbReference type="SAM" id="Phobius"/>
    </source>
</evidence>
<dbReference type="EMBL" id="CP003261">
    <property type="protein sequence ID" value="AGK98116.1"/>
    <property type="molecule type" value="Genomic_DNA"/>
</dbReference>
<evidence type="ECO:0000313" key="3">
    <source>
        <dbReference type="Proteomes" id="UP000013523"/>
    </source>
</evidence>
<reference evidence="2 3" key="1">
    <citation type="submission" date="2012-01" db="EMBL/GenBank/DDBJ databases">
        <title>Complete sequence of chromosome of Clostridium pasteurianum BC1.</title>
        <authorList>
            <consortium name="US DOE Joint Genome Institute"/>
            <person name="Lucas S."/>
            <person name="Han J."/>
            <person name="Lapidus A."/>
            <person name="Cheng J.-F."/>
            <person name="Goodwin L."/>
            <person name="Pitluck S."/>
            <person name="Peters L."/>
            <person name="Mikhailova N."/>
            <person name="Teshima H."/>
            <person name="Detter J.C."/>
            <person name="Han C."/>
            <person name="Tapia R."/>
            <person name="Land M."/>
            <person name="Hauser L."/>
            <person name="Kyrpides N."/>
            <person name="Ivanova N."/>
            <person name="Pagani I."/>
            <person name="Dunn J."/>
            <person name="Taghavi S."/>
            <person name="Francis A."/>
            <person name="van der Lelie D."/>
            <person name="Woyke T."/>
        </authorList>
    </citation>
    <scope>NUCLEOTIDE SEQUENCE [LARGE SCALE GENOMIC DNA]</scope>
    <source>
        <strain evidence="2 3">BC1</strain>
    </source>
</reference>
<keyword evidence="3" id="KW-1185">Reference proteome</keyword>
<accession>R4K8T9</accession>
<keyword evidence="1" id="KW-1133">Transmembrane helix</keyword>
<name>R4K8T9_CLOPA</name>
<dbReference type="KEGG" id="cpas:Clopa_3319"/>
<feature type="transmembrane region" description="Helical" evidence="1">
    <location>
        <begin position="12"/>
        <end position="31"/>
    </location>
</feature>
<keyword evidence="1" id="KW-0472">Membrane</keyword>
<dbReference type="PATRIC" id="fig|86416.3.peg.3310"/>
<dbReference type="AlphaFoldDB" id="R4K8T9"/>
<evidence type="ECO:0000313" key="2">
    <source>
        <dbReference type="EMBL" id="AGK98116.1"/>
    </source>
</evidence>
<dbReference type="Proteomes" id="UP000013523">
    <property type="component" value="Chromosome"/>
</dbReference>
<feature type="transmembrane region" description="Helical" evidence="1">
    <location>
        <begin position="37"/>
        <end position="57"/>
    </location>
</feature>
<keyword evidence="1" id="KW-0812">Transmembrane</keyword>
<protein>
    <submittedName>
        <fullName evidence="2">Uncharacterized protein</fullName>
    </submittedName>
</protein>
<gene>
    <name evidence="2" type="ORF">Clopa_3319</name>
</gene>
<dbReference type="RefSeq" id="WP_015616401.1">
    <property type="nucleotide sequence ID" value="NC_021182.1"/>
</dbReference>
<organism evidence="2 3">
    <name type="scientific">Clostridium pasteurianum BC1</name>
    <dbReference type="NCBI Taxonomy" id="86416"/>
    <lineage>
        <taxon>Bacteria</taxon>
        <taxon>Bacillati</taxon>
        <taxon>Bacillota</taxon>
        <taxon>Clostridia</taxon>
        <taxon>Eubacteriales</taxon>
        <taxon>Clostridiaceae</taxon>
        <taxon>Clostridium</taxon>
    </lineage>
</organism>
<dbReference type="HOGENOM" id="CLU_205755_0_0_9"/>
<sequence>MINAIVNMLMGVNTLYLLVGVVAIVIILKVVGKILRIALVVGVIALVLYKIGAFPFIQDLLKTINI</sequence>
<proteinExistence type="predicted"/>